<evidence type="ECO:0000313" key="3">
    <source>
        <dbReference type="Proteomes" id="UP001552299"/>
    </source>
</evidence>
<comment type="caution">
    <text evidence="2">The sequence shown here is derived from an EMBL/GenBank/DDBJ whole genome shotgun (WGS) entry which is preliminary data.</text>
</comment>
<dbReference type="AlphaFoldDB" id="A0ABD0VCA8"/>
<name>A0ABD0VCA8_DENTH</name>
<dbReference type="Proteomes" id="UP001552299">
    <property type="component" value="Unassembled WGS sequence"/>
</dbReference>
<evidence type="ECO:0000256" key="1">
    <source>
        <dbReference type="SAM" id="MobiDB-lite"/>
    </source>
</evidence>
<accession>A0ABD0VCA8</accession>
<proteinExistence type="predicted"/>
<feature type="compositionally biased region" description="Basic residues" evidence="1">
    <location>
        <begin position="1"/>
        <end position="10"/>
    </location>
</feature>
<gene>
    <name evidence="2" type="ORF">M5K25_006876</name>
</gene>
<keyword evidence="3" id="KW-1185">Reference proteome</keyword>
<reference evidence="2 3" key="1">
    <citation type="journal article" date="2024" name="Plant Biotechnol. J.">
        <title>Dendrobium thyrsiflorum genome and its molecular insights into genes involved in important horticultural traits.</title>
        <authorList>
            <person name="Chen B."/>
            <person name="Wang J.Y."/>
            <person name="Zheng P.J."/>
            <person name="Li K.L."/>
            <person name="Liang Y.M."/>
            <person name="Chen X.F."/>
            <person name="Zhang C."/>
            <person name="Zhao X."/>
            <person name="He X."/>
            <person name="Zhang G.Q."/>
            <person name="Liu Z.J."/>
            <person name="Xu Q."/>
        </authorList>
    </citation>
    <scope>NUCLEOTIDE SEQUENCE [LARGE SCALE GENOMIC DNA]</scope>
    <source>
        <strain evidence="2">GZMU011</strain>
    </source>
</reference>
<feature type="region of interest" description="Disordered" evidence="1">
    <location>
        <begin position="1"/>
        <end position="26"/>
    </location>
</feature>
<protein>
    <submittedName>
        <fullName evidence="2">Uncharacterized protein</fullName>
    </submittedName>
</protein>
<evidence type="ECO:0000313" key="2">
    <source>
        <dbReference type="EMBL" id="KAL0922849.1"/>
    </source>
</evidence>
<sequence>MAQNRAKTHSTRVDQKHKSPKWPPFATRIAPMRLEQRKQIRSTPILIREKGRERVLKQKKRNF</sequence>
<organism evidence="2 3">
    <name type="scientific">Dendrobium thyrsiflorum</name>
    <name type="common">Pinecone-like raceme dendrobium</name>
    <name type="synonym">Orchid</name>
    <dbReference type="NCBI Taxonomy" id="117978"/>
    <lineage>
        <taxon>Eukaryota</taxon>
        <taxon>Viridiplantae</taxon>
        <taxon>Streptophyta</taxon>
        <taxon>Embryophyta</taxon>
        <taxon>Tracheophyta</taxon>
        <taxon>Spermatophyta</taxon>
        <taxon>Magnoliopsida</taxon>
        <taxon>Liliopsida</taxon>
        <taxon>Asparagales</taxon>
        <taxon>Orchidaceae</taxon>
        <taxon>Epidendroideae</taxon>
        <taxon>Malaxideae</taxon>
        <taxon>Dendrobiinae</taxon>
        <taxon>Dendrobium</taxon>
    </lineage>
</organism>
<dbReference type="EMBL" id="JANQDX010000006">
    <property type="protein sequence ID" value="KAL0922849.1"/>
    <property type="molecule type" value="Genomic_DNA"/>
</dbReference>